<feature type="domain" description="Cas12f1-like TNB" evidence="9">
    <location>
        <begin position="287"/>
        <end position="355"/>
    </location>
</feature>
<feature type="domain" description="Transposase putative helix-turn-helix" evidence="10">
    <location>
        <begin position="1"/>
        <end position="46"/>
    </location>
</feature>
<keyword evidence="4" id="KW-0479">Metal-binding</keyword>
<gene>
    <name evidence="11" type="ORF">SAMN04489866_104216</name>
</gene>
<dbReference type="InterPro" id="IPR001959">
    <property type="entry name" value="Transposase"/>
</dbReference>
<protein>
    <submittedName>
        <fullName evidence="11">Putative transposase</fullName>
    </submittedName>
</protein>
<dbReference type="NCBIfam" id="NF038281">
    <property type="entry name" value="IS200_TnpB"/>
    <property type="match status" value="1"/>
</dbReference>
<comment type="similarity">
    <text evidence="1">In the C-terminal section; belongs to the transposase 35 family.</text>
</comment>
<keyword evidence="12" id="KW-1185">Reference proteome</keyword>
<evidence type="ECO:0000256" key="5">
    <source>
        <dbReference type="ARBA" id="ARBA00022833"/>
    </source>
</evidence>
<dbReference type="PANTHER" id="PTHR30405:SF25">
    <property type="entry name" value="RNA-GUIDED DNA ENDONUCLEASE INSQ-RELATED"/>
    <property type="match status" value="1"/>
</dbReference>
<dbReference type="NCBIfam" id="TIGR01766">
    <property type="entry name" value="IS200/IS605 family accessory protein TnpB-like domain"/>
    <property type="match status" value="1"/>
</dbReference>
<dbReference type="InterPro" id="IPR053522">
    <property type="entry name" value="RNA-guided_endonuclease_TnpB"/>
</dbReference>
<dbReference type="Proteomes" id="UP000198995">
    <property type="component" value="Unassembled WGS sequence"/>
</dbReference>
<sequence length="366" mass="42233">MQKGVKFRIYPNKEQQNLINQTFGCCRLIYNKGLAMRNEAYQNGNKIGYSQTSAMLTDLKKSDDFAFLKAVDSIALQQSLRDLDRGFVNFFQKRASHPTFKSKRNHRQSYRTINQGNNIRIVGKYIKLPKLGFVKIRQTMGVGKINNVTIERTPTNKYFAVLNVKFEPQPMSNKGGKIGIDVGIKEFYSDSNGNVVHNPKYLEKSMRKLIREQRKLSRKEKGSANRNKQRVKVALVHEKITNQRNDFLQKQSTMLIRENQTICIEDLKVKNMMRNHKLAQHIGSASWSKFFDMLSYKSIWYGNDIVKVPTMYPSSQTCSCCGFKNPLVKNLAIRKWECPECHTKHDRDTNASINILNKGLQMQSAS</sequence>
<evidence type="ECO:0000313" key="12">
    <source>
        <dbReference type="Proteomes" id="UP000198995"/>
    </source>
</evidence>
<dbReference type="GO" id="GO:0032196">
    <property type="term" value="P:transposition"/>
    <property type="evidence" value="ECO:0007669"/>
    <property type="project" value="UniProtKB-KW"/>
</dbReference>
<evidence type="ECO:0000256" key="3">
    <source>
        <dbReference type="ARBA" id="ARBA00022578"/>
    </source>
</evidence>
<comment type="similarity">
    <text evidence="2">In the N-terminal section; belongs to the transposase 2 family.</text>
</comment>
<keyword evidence="5" id="KW-0862">Zinc</keyword>
<organism evidence="11 12">
    <name type="scientific">Peptococcus niger</name>
    <dbReference type="NCBI Taxonomy" id="2741"/>
    <lineage>
        <taxon>Bacteria</taxon>
        <taxon>Bacillati</taxon>
        <taxon>Bacillota</taxon>
        <taxon>Clostridia</taxon>
        <taxon>Eubacteriales</taxon>
        <taxon>Peptococcaceae</taxon>
        <taxon>Peptococcus</taxon>
    </lineage>
</organism>
<keyword evidence="7" id="KW-0233">DNA recombination</keyword>
<dbReference type="RefSeq" id="WP_091791673.1">
    <property type="nucleotide sequence ID" value="NZ_FNAF01000004.1"/>
</dbReference>
<dbReference type="NCBIfam" id="NF040570">
    <property type="entry name" value="guided_TnpB"/>
    <property type="match status" value="1"/>
</dbReference>
<evidence type="ECO:0000259" key="8">
    <source>
        <dbReference type="Pfam" id="PF01385"/>
    </source>
</evidence>
<dbReference type="InterPro" id="IPR051399">
    <property type="entry name" value="RNA-guided_DNA_endo/Transpos"/>
</dbReference>
<reference evidence="11 12" key="1">
    <citation type="submission" date="2016-10" db="EMBL/GenBank/DDBJ databases">
        <authorList>
            <person name="de Groot N.N."/>
        </authorList>
    </citation>
    <scope>NUCLEOTIDE SEQUENCE [LARGE SCALE GENOMIC DNA]</scope>
    <source>
        <strain evidence="11 12">DSM 20475</strain>
    </source>
</reference>
<accession>A0A1G6W2W8</accession>
<keyword evidence="3" id="KW-0815">Transposition</keyword>
<dbReference type="Pfam" id="PF07282">
    <property type="entry name" value="Cas12f1-like_TNB"/>
    <property type="match status" value="1"/>
</dbReference>
<name>A0A1G6W2W8_PEPNI</name>
<dbReference type="OrthoDB" id="1551477at2"/>
<evidence type="ECO:0000256" key="6">
    <source>
        <dbReference type="ARBA" id="ARBA00023125"/>
    </source>
</evidence>
<evidence type="ECO:0000259" key="9">
    <source>
        <dbReference type="Pfam" id="PF07282"/>
    </source>
</evidence>
<dbReference type="GO" id="GO:0006310">
    <property type="term" value="P:DNA recombination"/>
    <property type="evidence" value="ECO:0007669"/>
    <property type="project" value="UniProtKB-KW"/>
</dbReference>
<evidence type="ECO:0000256" key="2">
    <source>
        <dbReference type="ARBA" id="ARBA00011044"/>
    </source>
</evidence>
<dbReference type="GO" id="GO:0046872">
    <property type="term" value="F:metal ion binding"/>
    <property type="evidence" value="ECO:0007669"/>
    <property type="project" value="UniProtKB-KW"/>
</dbReference>
<evidence type="ECO:0000313" key="11">
    <source>
        <dbReference type="EMBL" id="SDD60144.1"/>
    </source>
</evidence>
<dbReference type="EMBL" id="FNAF01000004">
    <property type="protein sequence ID" value="SDD60144.1"/>
    <property type="molecule type" value="Genomic_DNA"/>
</dbReference>
<dbReference type="Pfam" id="PF12323">
    <property type="entry name" value="HTH_OrfB_IS605"/>
    <property type="match status" value="1"/>
</dbReference>
<proteinExistence type="inferred from homology"/>
<dbReference type="GO" id="GO:0003677">
    <property type="term" value="F:DNA binding"/>
    <property type="evidence" value="ECO:0007669"/>
    <property type="project" value="UniProtKB-KW"/>
</dbReference>
<dbReference type="InterPro" id="IPR021027">
    <property type="entry name" value="Transposase_put_HTH"/>
</dbReference>
<dbReference type="PANTHER" id="PTHR30405">
    <property type="entry name" value="TRANSPOSASE"/>
    <property type="match status" value="1"/>
</dbReference>
<evidence type="ECO:0000259" key="10">
    <source>
        <dbReference type="Pfam" id="PF12323"/>
    </source>
</evidence>
<feature type="domain" description="Probable transposase IS891/IS1136/IS1341" evidence="8">
    <location>
        <begin position="167"/>
        <end position="275"/>
    </location>
</feature>
<evidence type="ECO:0000256" key="1">
    <source>
        <dbReference type="ARBA" id="ARBA00008761"/>
    </source>
</evidence>
<evidence type="ECO:0000256" key="7">
    <source>
        <dbReference type="ARBA" id="ARBA00023172"/>
    </source>
</evidence>
<keyword evidence="6" id="KW-0238">DNA-binding</keyword>
<dbReference type="AlphaFoldDB" id="A0A1G6W2W8"/>
<dbReference type="InterPro" id="IPR010095">
    <property type="entry name" value="Cas12f1-like_TNB"/>
</dbReference>
<evidence type="ECO:0000256" key="4">
    <source>
        <dbReference type="ARBA" id="ARBA00022723"/>
    </source>
</evidence>
<dbReference type="Pfam" id="PF01385">
    <property type="entry name" value="OrfB_IS605"/>
    <property type="match status" value="1"/>
</dbReference>